<dbReference type="EMBL" id="VIWO01000012">
    <property type="protein sequence ID" value="TWF33676.1"/>
    <property type="molecule type" value="Genomic_DNA"/>
</dbReference>
<feature type="domain" description="TonB-dependent receptor plug" evidence="9">
    <location>
        <begin position="152"/>
        <end position="275"/>
    </location>
</feature>
<keyword evidence="6 7" id="KW-0998">Cell outer membrane</keyword>
<dbReference type="InterPro" id="IPR037066">
    <property type="entry name" value="Plug_dom_sf"/>
</dbReference>
<keyword evidence="4 7" id="KW-0812">Transmembrane</keyword>
<comment type="caution">
    <text evidence="10">The sequence shown here is derived from an EMBL/GenBank/DDBJ whole genome shotgun (WGS) entry which is preliminary data.</text>
</comment>
<evidence type="ECO:0000313" key="10">
    <source>
        <dbReference type="EMBL" id="TWF33676.1"/>
    </source>
</evidence>
<dbReference type="Pfam" id="PF07715">
    <property type="entry name" value="Plug"/>
    <property type="match status" value="1"/>
</dbReference>
<keyword evidence="8" id="KW-1133">Transmembrane helix</keyword>
<sequence length="1143" mass="124046">MNKLSTFGDFSQVYFSTYNLYQISSIQFKNKKMMQSTKRCLLLFMLFCIGSMFAYGQGKMTVSGTVKDATGAVLEGATVGEKGTSNGVLTGKGGNFTINVKPDAKLVISYIGFVTQELPATASMQVKLVPSVRTADEVVVTALGIKKQAKALGYAVSKIDADRIMVSGTPSNPLQALYGAAPGVQVGATAAGPTAGMKINIRNAVSFDQNSTTRPLIVVDGVPIHDQNTQMGYGATDRDNGTGINDINPDDIASMEILKGAKASVLYGSEGANGVLLITTKSGAKGKGLGVAASFTTSWDRAAFLPKLQNEYGTGSSPSNSRNDAQGYYLVDGKRTLATTLGDGTGAQAFGPKFDPSVKVMWWDGVERPWVAQTKNIYNDLYQTGHQNTTNVALSGGNDQGQIRFSYTNTNMTPIRPGSRFDKNTFSLNSSYKLNDNITLKYTGNFFISKNLNAANLSTMNGEGQQAEIGAFSADINVGLLKSHLLTPDGYNYFANPSLRNLISNGRKGVVGFLWDQLENQSIFTRLHNIQSLSADIKLTKIFSATLMGGMDYSTERNEYKGKLLDPQLLGPNSGFMYSDVTNTYKTTYGQGMLNFDTKINSDFDLSGFVGGVVRKNYTEGKGASVNGYGQLVIPNYFSFNNLPLGVQPQYQFTNGQDLLYSLIGSAQLAWRNQVYIEAQGREDWSSILPPGYNHYFYPGISAAWILSESFKLPAVFEYAKVRGSFATVGRPGPRYFSNVNYTTSQTGGGYVLTPPADLPPMDANGKPNLKPERKREFELGLETYLFQNRRIGVDLSYYRSNIYDQIMAVAAPPGMGVKNIRMNAGNVMSTGWELAIKTKPILTKDFEWDVNLMFARGKTVVKKLDGKLQSLTLWNSFGAVNTVANIGEEYGQIYLTKSTYTYNNPNNANDPANGKKVVNAAGSAYDYQSTAKLIGKTIPDISGGFFTSFAYKNVRLIANLDYQFGATFLSGSETYMMAAGALKETLKYRDEAHGGAAYYLDANSNKVAGTNPNGGPTFHDGVILDGVTADGKPNTKVVSADSYYYDSYFSNGFFPEDRIFKSDYVALRNVAIDYTLSSSIARKVRMSNLVVSVFANNVGYLYKAAPNSIPESTNGTGWGVGSYGTTALPAQRSIGISIKTKF</sequence>
<evidence type="ECO:0000259" key="9">
    <source>
        <dbReference type="Pfam" id="PF07715"/>
    </source>
</evidence>
<accession>A0A561P6C9</accession>
<comment type="similarity">
    <text evidence="7">Belongs to the TonB-dependent receptor family.</text>
</comment>
<evidence type="ECO:0000256" key="1">
    <source>
        <dbReference type="ARBA" id="ARBA00004571"/>
    </source>
</evidence>
<evidence type="ECO:0000256" key="3">
    <source>
        <dbReference type="ARBA" id="ARBA00022452"/>
    </source>
</evidence>
<dbReference type="InterPro" id="IPR008969">
    <property type="entry name" value="CarboxyPept-like_regulatory"/>
</dbReference>
<evidence type="ECO:0000313" key="11">
    <source>
        <dbReference type="Proteomes" id="UP000320811"/>
    </source>
</evidence>
<feature type="transmembrane region" description="Helical" evidence="8">
    <location>
        <begin position="40"/>
        <end position="58"/>
    </location>
</feature>
<dbReference type="InterPro" id="IPR012910">
    <property type="entry name" value="Plug_dom"/>
</dbReference>
<dbReference type="GO" id="GO:0009279">
    <property type="term" value="C:cell outer membrane"/>
    <property type="evidence" value="ECO:0007669"/>
    <property type="project" value="UniProtKB-SubCell"/>
</dbReference>
<dbReference type="PROSITE" id="PS52016">
    <property type="entry name" value="TONB_DEPENDENT_REC_3"/>
    <property type="match status" value="1"/>
</dbReference>
<dbReference type="Proteomes" id="UP000320811">
    <property type="component" value="Unassembled WGS sequence"/>
</dbReference>
<evidence type="ECO:0000256" key="5">
    <source>
        <dbReference type="ARBA" id="ARBA00023136"/>
    </source>
</evidence>
<evidence type="ECO:0000256" key="8">
    <source>
        <dbReference type="SAM" id="Phobius"/>
    </source>
</evidence>
<evidence type="ECO:0000256" key="7">
    <source>
        <dbReference type="PROSITE-ProRule" id="PRU01360"/>
    </source>
</evidence>
<evidence type="ECO:0000256" key="4">
    <source>
        <dbReference type="ARBA" id="ARBA00022692"/>
    </source>
</evidence>
<comment type="subcellular location">
    <subcellularLocation>
        <location evidence="1 7">Cell outer membrane</location>
        <topology evidence="1 7">Multi-pass membrane protein</topology>
    </subcellularLocation>
</comment>
<protein>
    <submittedName>
        <fullName evidence="10">Iron complex outermembrane receptor protein</fullName>
    </submittedName>
</protein>
<keyword evidence="11" id="KW-1185">Reference proteome</keyword>
<evidence type="ECO:0000256" key="6">
    <source>
        <dbReference type="ARBA" id="ARBA00023237"/>
    </source>
</evidence>
<proteinExistence type="inferred from homology"/>
<dbReference type="InterPro" id="IPR036942">
    <property type="entry name" value="Beta-barrel_TonB_sf"/>
</dbReference>
<reference evidence="10 11" key="1">
    <citation type="submission" date="2019-06" db="EMBL/GenBank/DDBJ databases">
        <title>Sorghum-associated microbial communities from plants grown in Nebraska, USA.</title>
        <authorList>
            <person name="Schachtman D."/>
        </authorList>
    </citation>
    <scope>NUCLEOTIDE SEQUENCE [LARGE SCALE GENOMIC DNA]</scope>
    <source>
        <strain evidence="10 11">1209</strain>
    </source>
</reference>
<evidence type="ECO:0000256" key="2">
    <source>
        <dbReference type="ARBA" id="ARBA00022448"/>
    </source>
</evidence>
<dbReference type="SUPFAM" id="SSF49464">
    <property type="entry name" value="Carboxypeptidase regulatory domain-like"/>
    <property type="match status" value="1"/>
</dbReference>
<dbReference type="InterPro" id="IPR023997">
    <property type="entry name" value="TonB-dep_OMP_SusC/RagA_CS"/>
</dbReference>
<dbReference type="Gene3D" id="2.40.170.20">
    <property type="entry name" value="TonB-dependent receptor, beta-barrel domain"/>
    <property type="match status" value="1"/>
</dbReference>
<keyword evidence="5 7" id="KW-0472">Membrane</keyword>
<dbReference type="Gene3D" id="2.170.130.10">
    <property type="entry name" value="TonB-dependent receptor, plug domain"/>
    <property type="match status" value="1"/>
</dbReference>
<dbReference type="NCBIfam" id="TIGR04056">
    <property type="entry name" value="OMP_RagA_SusC"/>
    <property type="match status" value="1"/>
</dbReference>
<organism evidence="10 11">
    <name type="scientific">Chitinophaga polysaccharea</name>
    <dbReference type="NCBI Taxonomy" id="1293035"/>
    <lineage>
        <taxon>Bacteria</taxon>
        <taxon>Pseudomonadati</taxon>
        <taxon>Bacteroidota</taxon>
        <taxon>Chitinophagia</taxon>
        <taxon>Chitinophagales</taxon>
        <taxon>Chitinophagaceae</taxon>
        <taxon>Chitinophaga</taxon>
    </lineage>
</organism>
<keyword evidence="2 7" id="KW-0813">Transport</keyword>
<keyword evidence="3 7" id="KW-1134">Transmembrane beta strand</keyword>
<name>A0A561P6C9_9BACT</name>
<dbReference type="InterPro" id="IPR039426">
    <property type="entry name" value="TonB-dep_rcpt-like"/>
</dbReference>
<dbReference type="OrthoDB" id="9768177at2"/>
<keyword evidence="10" id="KW-0675">Receptor</keyword>
<gene>
    <name evidence="10" type="ORF">FHW36_112117</name>
</gene>
<dbReference type="InterPro" id="IPR023996">
    <property type="entry name" value="TonB-dep_OMP_SusC/RagA"/>
</dbReference>
<dbReference type="Pfam" id="PF13715">
    <property type="entry name" value="CarbopepD_reg_2"/>
    <property type="match status" value="1"/>
</dbReference>
<dbReference type="NCBIfam" id="TIGR04057">
    <property type="entry name" value="SusC_RagA_signa"/>
    <property type="match status" value="1"/>
</dbReference>
<dbReference type="Gene3D" id="2.60.40.1120">
    <property type="entry name" value="Carboxypeptidase-like, regulatory domain"/>
    <property type="match status" value="1"/>
</dbReference>
<dbReference type="SUPFAM" id="SSF56935">
    <property type="entry name" value="Porins"/>
    <property type="match status" value="1"/>
</dbReference>
<dbReference type="AlphaFoldDB" id="A0A561P6C9"/>